<gene>
    <name evidence="1" type="ORF">WQQ_37390</name>
</gene>
<sequence length="39" mass="4250">MTGLAAQADKAMAVRQMAIENRRARDACMANRSTEANKP</sequence>
<protein>
    <submittedName>
        <fullName evidence="1">Uncharacterized protein</fullName>
    </submittedName>
</protein>
<name>I7Z9P7_9GAMM</name>
<comment type="caution">
    <text evidence="1">The sequence shown here is derived from an EMBL/GenBank/DDBJ whole genome shotgun (WGS) entry which is preliminary data.</text>
</comment>
<evidence type="ECO:0000313" key="1">
    <source>
        <dbReference type="EMBL" id="EIT68544.1"/>
    </source>
</evidence>
<reference evidence="1 2" key="1">
    <citation type="journal article" date="2012" name="J. Bacteriol.">
        <title>Genome Sequence of n-Alkane-Degrading Hydrocarboniphaga effusa Strain AP103T (ATCC BAA-332T).</title>
        <authorList>
            <person name="Chang H.K."/>
            <person name="Zylstra G.J."/>
            <person name="Chae J.C."/>
        </authorList>
    </citation>
    <scope>NUCLEOTIDE SEQUENCE [LARGE SCALE GENOMIC DNA]</scope>
    <source>
        <strain evidence="1 2">AP103</strain>
    </source>
</reference>
<organism evidence="1 2">
    <name type="scientific">Hydrocarboniphaga effusa AP103</name>
    <dbReference type="NCBI Taxonomy" id="1172194"/>
    <lineage>
        <taxon>Bacteria</taxon>
        <taxon>Pseudomonadati</taxon>
        <taxon>Pseudomonadota</taxon>
        <taxon>Gammaproteobacteria</taxon>
        <taxon>Nevskiales</taxon>
        <taxon>Nevskiaceae</taxon>
        <taxon>Hydrocarboniphaga</taxon>
    </lineage>
</organism>
<dbReference type="Proteomes" id="UP000003704">
    <property type="component" value="Unassembled WGS sequence"/>
</dbReference>
<keyword evidence="2" id="KW-1185">Reference proteome</keyword>
<proteinExistence type="predicted"/>
<accession>I7Z9P7</accession>
<evidence type="ECO:0000313" key="2">
    <source>
        <dbReference type="Proteomes" id="UP000003704"/>
    </source>
</evidence>
<dbReference type="AlphaFoldDB" id="I7Z9P7"/>
<dbReference type="EMBL" id="AKGD01000003">
    <property type="protein sequence ID" value="EIT68544.1"/>
    <property type="molecule type" value="Genomic_DNA"/>
</dbReference>